<name>X0YYZ9_9ZZZZ</name>
<proteinExistence type="predicted"/>
<dbReference type="SUPFAM" id="SSF52540">
    <property type="entry name" value="P-loop containing nucleoside triphosphate hydrolases"/>
    <property type="match status" value="1"/>
</dbReference>
<evidence type="ECO:0000313" key="4">
    <source>
        <dbReference type="EMBL" id="GAG62019.1"/>
    </source>
</evidence>
<dbReference type="InterPro" id="IPR015760">
    <property type="entry name" value="TIF_IF2"/>
</dbReference>
<dbReference type="AlphaFoldDB" id="X0YYZ9"/>
<evidence type="ECO:0000256" key="2">
    <source>
        <dbReference type="ARBA" id="ARBA00023134"/>
    </source>
</evidence>
<evidence type="ECO:0000256" key="1">
    <source>
        <dbReference type="ARBA" id="ARBA00022741"/>
    </source>
</evidence>
<protein>
    <recommendedName>
        <fullName evidence="3">Translation initiation factor IF-2 N-terminal domain-containing protein</fullName>
    </recommendedName>
</protein>
<dbReference type="GO" id="GO:0003743">
    <property type="term" value="F:translation initiation factor activity"/>
    <property type="evidence" value="ECO:0007669"/>
    <property type="project" value="TreeGrafter"/>
</dbReference>
<evidence type="ECO:0000259" key="3">
    <source>
        <dbReference type="Pfam" id="PF04760"/>
    </source>
</evidence>
<feature type="domain" description="Translation initiation factor IF-2 N-terminal" evidence="3">
    <location>
        <begin position="33"/>
        <end position="80"/>
    </location>
</feature>
<keyword evidence="1" id="KW-0547">Nucleotide-binding</keyword>
<organism evidence="4">
    <name type="scientific">marine sediment metagenome</name>
    <dbReference type="NCBI Taxonomy" id="412755"/>
    <lineage>
        <taxon>unclassified sequences</taxon>
        <taxon>metagenomes</taxon>
        <taxon>ecological metagenomes</taxon>
    </lineage>
</organism>
<accession>X0YYZ9</accession>
<sequence length="145" mass="15801">MTRVGKQDNVLKPEVSDSASSPKALLIEIPHALSVRQLADLLPISAVNIIKRLMKNGTMANINQVIDYETAAAIATDIGCEARLKPQTTRKSANVIGEIKRQQLQSEEISGLQPRPPVVTIMGHVDHGKTRLLDAIRQTNVMAAF</sequence>
<dbReference type="EMBL" id="BART01006354">
    <property type="protein sequence ID" value="GAG62019.1"/>
    <property type="molecule type" value="Genomic_DNA"/>
</dbReference>
<gene>
    <name evidence="4" type="ORF">S01H4_14487</name>
</gene>
<dbReference type="Pfam" id="PF04760">
    <property type="entry name" value="IF2_N"/>
    <property type="match status" value="1"/>
</dbReference>
<dbReference type="Gene3D" id="3.40.50.300">
    <property type="entry name" value="P-loop containing nucleotide triphosphate hydrolases"/>
    <property type="match status" value="1"/>
</dbReference>
<dbReference type="InterPro" id="IPR027417">
    <property type="entry name" value="P-loop_NTPase"/>
</dbReference>
<dbReference type="PANTHER" id="PTHR43381:SF5">
    <property type="entry name" value="TR-TYPE G DOMAIN-CONTAINING PROTEIN"/>
    <property type="match status" value="1"/>
</dbReference>
<reference evidence="4" key="1">
    <citation type="journal article" date="2014" name="Front. Microbiol.">
        <title>High frequency of phylogenetically diverse reductive dehalogenase-homologous genes in deep subseafloor sedimentary metagenomes.</title>
        <authorList>
            <person name="Kawai M."/>
            <person name="Futagami T."/>
            <person name="Toyoda A."/>
            <person name="Takaki Y."/>
            <person name="Nishi S."/>
            <person name="Hori S."/>
            <person name="Arai W."/>
            <person name="Tsubouchi T."/>
            <person name="Morono Y."/>
            <person name="Uchiyama I."/>
            <person name="Ito T."/>
            <person name="Fujiyama A."/>
            <person name="Inagaki F."/>
            <person name="Takami H."/>
        </authorList>
    </citation>
    <scope>NUCLEOTIDE SEQUENCE</scope>
    <source>
        <strain evidence="4">Expedition CK06-06</strain>
    </source>
</reference>
<dbReference type="GO" id="GO:0005525">
    <property type="term" value="F:GTP binding"/>
    <property type="evidence" value="ECO:0007669"/>
    <property type="project" value="UniProtKB-KW"/>
</dbReference>
<dbReference type="GO" id="GO:0005829">
    <property type="term" value="C:cytosol"/>
    <property type="evidence" value="ECO:0007669"/>
    <property type="project" value="TreeGrafter"/>
</dbReference>
<comment type="caution">
    <text evidence="4">The sequence shown here is derived from an EMBL/GenBank/DDBJ whole genome shotgun (WGS) entry which is preliminary data.</text>
</comment>
<keyword evidence="2" id="KW-0342">GTP-binding</keyword>
<dbReference type="InterPro" id="IPR006847">
    <property type="entry name" value="IF2_N"/>
</dbReference>
<dbReference type="PANTHER" id="PTHR43381">
    <property type="entry name" value="TRANSLATION INITIATION FACTOR IF-2-RELATED"/>
    <property type="match status" value="1"/>
</dbReference>